<organism evidence="3 4">
    <name type="scientific">Deinococcus humi</name>
    <dbReference type="NCBI Taxonomy" id="662880"/>
    <lineage>
        <taxon>Bacteria</taxon>
        <taxon>Thermotogati</taxon>
        <taxon>Deinococcota</taxon>
        <taxon>Deinococci</taxon>
        <taxon>Deinococcales</taxon>
        <taxon>Deinococcaceae</taxon>
        <taxon>Deinococcus</taxon>
    </lineage>
</organism>
<comment type="caution">
    <text evidence="3">The sequence shown here is derived from an EMBL/GenBank/DDBJ whole genome shotgun (WGS) entry which is preliminary data.</text>
</comment>
<evidence type="ECO:0000256" key="1">
    <source>
        <dbReference type="SAM" id="Coils"/>
    </source>
</evidence>
<dbReference type="Proteomes" id="UP000552709">
    <property type="component" value="Unassembled WGS sequence"/>
</dbReference>
<evidence type="ECO:0000256" key="2">
    <source>
        <dbReference type="SAM" id="Phobius"/>
    </source>
</evidence>
<protein>
    <submittedName>
        <fullName evidence="3">Uncharacterized protein</fullName>
    </submittedName>
</protein>
<proteinExistence type="predicted"/>
<evidence type="ECO:0000313" key="4">
    <source>
        <dbReference type="Proteomes" id="UP000552709"/>
    </source>
</evidence>
<keyword evidence="2" id="KW-0472">Membrane</keyword>
<sequence>MDLTPVIGLITKGGPAAIVLSVLYGLAMLVREIRGGKVSAVQNADLVTRVGVLEAEMQKIKDLLEEAQGENHRLRYQRDQARIRVEYLEQLHDIQPRTKWPEEEDS</sequence>
<feature type="transmembrane region" description="Helical" evidence="2">
    <location>
        <begin position="6"/>
        <end position="27"/>
    </location>
</feature>
<keyword evidence="2" id="KW-0812">Transmembrane</keyword>
<evidence type="ECO:0000313" key="3">
    <source>
        <dbReference type="EMBL" id="MBB5362053.1"/>
    </source>
</evidence>
<dbReference type="AlphaFoldDB" id="A0A7W8NES1"/>
<gene>
    <name evidence="3" type="ORF">HNQ08_001138</name>
</gene>
<dbReference type="EMBL" id="JACHFL010000002">
    <property type="protein sequence ID" value="MBB5362053.1"/>
    <property type="molecule type" value="Genomic_DNA"/>
</dbReference>
<keyword evidence="1" id="KW-0175">Coiled coil</keyword>
<feature type="coiled-coil region" evidence="1">
    <location>
        <begin position="50"/>
        <end position="84"/>
    </location>
</feature>
<keyword evidence="4" id="KW-1185">Reference proteome</keyword>
<accession>A0A7W8NES1</accession>
<name>A0A7W8NES1_9DEIO</name>
<reference evidence="3 4" key="1">
    <citation type="submission" date="2020-08" db="EMBL/GenBank/DDBJ databases">
        <title>Genomic Encyclopedia of Type Strains, Phase IV (KMG-IV): sequencing the most valuable type-strain genomes for metagenomic binning, comparative biology and taxonomic classification.</title>
        <authorList>
            <person name="Goeker M."/>
        </authorList>
    </citation>
    <scope>NUCLEOTIDE SEQUENCE [LARGE SCALE GENOMIC DNA]</scope>
    <source>
        <strain evidence="3 4">DSM 27939</strain>
    </source>
</reference>
<keyword evidence="2" id="KW-1133">Transmembrane helix</keyword>
<dbReference type="RefSeq" id="WP_184128204.1">
    <property type="nucleotide sequence ID" value="NZ_JACHFL010000002.1"/>
</dbReference>